<feature type="region of interest" description="Disordered" evidence="1">
    <location>
        <begin position="1"/>
        <end position="35"/>
    </location>
</feature>
<protein>
    <submittedName>
        <fullName evidence="2">Uncharacterized protein</fullName>
    </submittedName>
</protein>
<comment type="caution">
    <text evidence="2">The sequence shown here is derived from an EMBL/GenBank/DDBJ whole genome shotgun (WGS) entry which is preliminary data.</text>
</comment>
<evidence type="ECO:0000256" key="1">
    <source>
        <dbReference type="SAM" id="MobiDB-lite"/>
    </source>
</evidence>
<reference evidence="2" key="1">
    <citation type="submission" date="2007-04" db="EMBL/GenBank/DDBJ databases">
        <authorList>
            <person name="Fulton L."/>
            <person name="Clifton S."/>
            <person name="Fulton B."/>
            <person name="Xu J."/>
            <person name="Minx P."/>
            <person name="Pepin K.H."/>
            <person name="Johnson M."/>
            <person name="Thiruvilangam P."/>
            <person name="Bhonagiri V."/>
            <person name="Nash W.E."/>
            <person name="Mardis E.R."/>
            <person name="Wilson R.K."/>
        </authorList>
    </citation>
    <scope>NUCLEOTIDE SEQUENCE [LARGE SCALE GENOMIC DNA]</scope>
    <source>
        <strain evidence="2">ATCC 17982</strain>
    </source>
</reference>
<sequence length="35" mass="3779">MIGEAPHAIEGENPAVVSEVRARRHKRARAGSIGR</sequence>
<accession>A7B9K6</accession>
<evidence type="ECO:0000313" key="2">
    <source>
        <dbReference type="EMBL" id="EDN79879.1"/>
    </source>
</evidence>
<keyword evidence="3" id="KW-1185">Reference proteome</keyword>
<reference evidence="2" key="2">
    <citation type="submission" date="2015-05" db="EMBL/GenBank/DDBJ databases">
        <title>Draft genome sequence of Actinomyces odontolyticus (ATCC 17982).</title>
        <authorList>
            <person name="Sudarsanam P."/>
            <person name="Ley R."/>
            <person name="Guruge J."/>
            <person name="Turnbaugh P.J."/>
            <person name="Mahowald M."/>
            <person name="Liep D."/>
            <person name="Gordon J."/>
        </authorList>
    </citation>
    <scope>NUCLEOTIDE SEQUENCE</scope>
    <source>
        <strain evidence="2">ATCC 17982</strain>
    </source>
</reference>
<dbReference type="EMBL" id="AAYI02000004">
    <property type="protein sequence ID" value="EDN79879.1"/>
    <property type="molecule type" value="Genomic_DNA"/>
</dbReference>
<dbReference type="HOGENOM" id="CLU_3362768_0_0_11"/>
<organism evidence="2 3">
    <name type="scientific">Schaalia dentiphila ATCC 17982</name>
    <dbReference type="NCBI Taxonomy" id="411466"/>
    <lineage>
        <taxon>Bacteria</taxon>
        <taxon>Bacillati</taxon>
        <taxon>Actinomycetota</taxon>
        <taxon>Actinomycetes</taxon>
        <taxon>Actinomycetales</taxon>
        <taxon>Actinomycetaceae</taxon>
        <taxon>Schaalia</taxon>
        <taxon>Schaalia dentiphila</taxon>
    </lineage>
</organism>
<proteinExistence type="predicted"/>
<dbReference type="AlphaFoldDB" id="A7B9K6"/>
<gene>
    <name evidence="2" type="ORF">ACTODO_00307</name>
</gene>
<name>A7B9K6_9ACTO</name>
<evidence type="ECO:0000313" key="3">
    <source>
        <dbReference type="Proteomes" id="UP000003553"/>
    </source>
</evidence>
<dbReference type="Proteomes" id="UP000003553">
    <property type="component" value="Unassembled WGS sequence"/>
</dbReference>